<proteinExistence type="predicted"/>
<protein>
    <recommendedName>
        <fullName evidence="5">Tat pathway signal sequence domain protein</fullName>
    </recommendedName>
</protein>
<evidence type="ECO:0000313" key="3">
    <source>
        <dbReference type="EMBL" id="RYC01917.1"/>
    </source>
</evidence>
<keyword evidence="1" id="KW-1133">Transmembrane helix</keyword>
<keyword evidence="4" id="KW-1185">Reference proteome</keyword>
<sequence length="96" mass="9306">MRRLVLSCLAALFAVLGLSTASEGASSEAQALLPARVSAAPAVPGPVGTAAGSHSVASSGEAEREPVFLGMVALAAVAAGVGAGARLHTAARRRTG</sequence>
<feature type="signal peptide" evidence="2">
    <location>
        <begin position="1"/>
        <end position="21"/>
    </location>
</feature>
<evidence type="ECO:0000313" key="4">
    <source>
        <dbReference type="Proteomes" id="UP000293291"/>
    </source>
</evidence>
<keyword evidence="1" id="KW-0812">Transmembrane</keyword>
<dbReference type="Proteomes" id="UP000293291">
    <property type="component" value="Unassembled WGS sequence"/>
</dbReference>
<evidence type="ECO:0000256" key="2">
    <source>
        <dbReference type="SAM" id="SignalP"/>
    </source>
</evidence>
<dbReference type="EMBL" id="SDWU01000010">
    <property type="protein sequence ID" value="RYC01917.1"/>
    <property type="molecule type" value="Genomic_DNA"/>
</dbReference>
<dbReference type="AlphaFoldDB" id="A0A4Q2SBL4"/>
<accession>A0A4Q2SBL4</accession>
<organism evidence="3 4">
    <name type="scientific">Nocardioides ganghwensis</name>
    <dbReference type="NCBI Taxonomy" id="252230"/>
    <lineage>
        <taxon>Bacteria</taxon>
        <taxon>Bacillati</taxon>
        <taxon>Actinomycetota</taxon>
        <taxon>Actinomycetes</taxon>
        <taxon>Propionibacteriales</taxon>
        <taxon>Nocardioidaceae</taxon>
        <taxon>Nocardioides</taxon>
    </lineage>
</organism>
<reference evidence="3 4" key="1">
    <citation type="submission" date="2019-01" db="EMBL/GenBank/DDBJ databases">
        <title>Novel species of Nocardioides.</title>
        <authorList>
            <person name="Liu Q."/>
            <person name="Xin Y.-H."/>
        </authorList>
    </citation>
    <scope>NUCLEOTIDE SEQUENCE [LARGE SCALE GENOMIC DNA]</scope>
    <source>
        <strain evidence="3 4">CGMCC 4.6875</strain>
    </source>
</reference>
<comment type="caution">
    <text evidence="3">The sequence shown here is derived from an EMBL/GenBank/DDBJ whole genome shotgun (WGS) entry which is preliminary data.</text>
</comment>
<feature type="chain" id="PRO_5020337238" description="Tat pathway signal sequence domain protein" evidence="2">
    <location>
        <begin position="22"/>
        <end position="96"/>
    </location>
</feature>
<name>A0A4Q2SBL4_9ACTN</name>
<evidence type="ECO:0008006" key="5">
    <source>
        <dbReference type="Google" id="ProtNLM"/>
    </source>
</evidence>
<keyword evidence="2" id="KW-0732">Signal</keyword>
<keyword evidence="1" id="KW-0472">Membrane</keyword>
<dbReference type="RefSeq" id="WP_129455050.1">
    <property type="nucleotide sequence ID" value="NZ_JACXYX010000014.1"/>
</dbReference>
<evidence type="ECO:0000256" key="1">
    <source>
        <dbReference type="SAM" id="Phobius"/>
    </source>
</evidence>
<feature type="transmembrane region" description="Helical" evidence="1">
    <location>
        <begin position="67"/>
        <end position="87"/>
    </location>
</feature>
<gene>
    <name evidence="3" type="ORF">EUA07_10175</name>
</gene>